<gene>
    <name evidence="1" type="ORF">EG352_19410</name>
</gene>
<proteinExistence type="predicted"/>
<sequence length="61" mass="7303">MDFFLTTLYFLKKRPEAERMDVVMVFRNYPSRPVENYVTKMISIFPLPASIYLKPRQSLNV</sequence>
<dbReference type="RefSeq" id="WP_325096495.1">
    <property type="nucleotide sequence ID" value="NZ_JAPSGE010000008.1"/>
</dbReference>
<reference evidence="1 2" key="1">
    <citation type="submission" date="2018-11" db="EMBL/GenBank/DDBJ databases">
        <title>Proposal to divide the Flavobacteriaceae and reorganize its genera based on Amino Acid Identity values calculated from whole genome sequences.</title>
        <authorList>
            <person name="Nicholson A.C."/>
            <person name="Gulvik C.A."/>
            <person name="Whitney A.M."/>
            <person name="Humrighouse B.W."/>
            <person name="Bell M."/>
            <person name="Holmes B."/>
            <person name="Steigerwalt A.G."/>
            <person name="Villarma A."/>
            <person name="Sheth M."/>
            <person name="Batra D."/>
            <person name="Pryor J."/>
            <person name="Bernardet J.-F."/>
            <person name="Hugo C."/>
            <person name="Kampfer P."/>
            <person name="Newman J."/>
            <person name="McQuiston J.R."/>
        </authorList>
    </citation>
    <scope>NUCLEOTIDE SEQUENCE [LARGE SCALE GENOMIC DNA]</scope>
    <source>
        <strain evidence="1 2">H5559</strain>
    </source>
</reference>
<dbReference type="EMBL" id="CP033930">
    <property type="protein sequence ID" value="AZB19777.1"/>
    <property type="molecule type" value="Genomic_DNA"/>
</dbReference>
<protein>
    <submittedName>
        <fullName evidence="1">Uncharacterized protein</fullName>
    </submittedName>
</protein>
<dbReference type="Proteomes" id="UP000269015">
    <property type="component" value="Chromosome"/>
</dbReference>
<name>A0AAD0YZ52_CHRID</name>
<evidence type="ECO:0000313" key="2">
    <source>
        <dbReference type="Proteomes" id="UP000269015"/>
    </source>
</evidence>
<organism evidence="1 2">
    <name type="scientific">Chryseobacterium indologenes</name>
    <name type="common">Flavobacterium indologenes</name>
    <dbReference type="NCBI Taxonomy" id="253"/>
    <lineage>
        <taxon>Bacteria</taxon>
        <taxon>Pseudomonadati</taxon>
        <taxon>Bacteroidota</taxon>
        <taxon>Flavobacteriia</taxon>
        <taxon>Flavobacteriales</taxon>
        <taxon>Weeksellaceae</taxon>
        <taxon>Chryseobacterium group</taxon>
        <taxon>Chryseobacterium</taxon>
    </lineage>
</organism>
<accession>A0AAD0YZ52</accession>
<evidence type="ECO:0000313" key="1">
    <source>
        <dbReference type="EMBL" id="AZB19777.1"/>
    </source>
</evidence>
<dbReference type="AlphaFoldDB" id="A0AAD0YZ52"/>